<feature type="domain" description="4Fe-4S Mo/W bis-MGD-type" evidence="14">
    <location>
        <begin position="720"/>
        <end position="778"/>
    </location>
</feature>
<evidence type="ECO:0000256" key="2">
    <source>
        <dbReference type="ARBA" id="ARBA00007023"/>
    </source>
</evidence>
<dbReference type="Pfam" id="PF14691">
    <property type="entry name" value="Fer4_20"/>
    <property type="match status" value="1"/>
</dbReference>
<dbReference type="GO" id="GO:0015942">
    <property type="term" value="P:formate metabolic process"/>
    <property type="evidence" value="ECO:0007669"/>
    <property type="project" value="InterPro"/>
</dbReference>
<comment type="cofactor">
    <cofactor evidence="1">
        <name>Mo-bis(molybdopterin guanine dinucleotide)</name>
        <dbReference type="ChEBI" id="CHEBI:60539"/>
    </cofactor>
</comment>
<dbReference type="InterPro" id="IPR006656">
    <property type="entry name" value="Mopterin_OxRdtase"/>
</dbReference>
<gene>
    <name evidence="15" type="primary">fdhF</name>
    <name evidence="15" type="ORF">L2672_12580</name>
</gene>
<dbReference type="Pfam" id="PF13510">
    <property type="entry name" value="Fer2_4"/>
    <property type="match status" value="1"/>
</dbReference>
<keyword evidence="6" id="KW-0479">Metal-binding</keyword>
<comment type="similarity">
    <text evidence="3">Belongs to the prokaryotic molybdopterin-containing oxidoreductase family.</text>
</comment>
<keyword evidence="16" id="KW-1185">Reference proteome</keyword>
<feature type="domain" description="4Fe-4S ferredoxin-type" evidence="13">
    <location>
        <begin position="629"/>
        <end position="652"/>
    </location>
</feature>
<reference evidence="15" key="1">
    <citation type="submission" date="2022-01" db="EMBL/GenBank/DDBJ databases">
        <title>Whole genome-based taxonomy of the Shewanellaceae.</title>
        <authorList>
            <person name="Martin-Rodriguez A.J."/>
        </authorList>
    </citation>
    <scope>NUCLEOTIDE SEQUENCE</scope>
    <source>
        <strain evidence="15">DSM 16422</strain>
    </source>
</reference>
<keyword evidence="7" id="KW-0677">Repeat</keyword>
<dbReference type="SUPFAM" id="SSF51971">
    <property type="entry name" value="Nucleotide-binding domain"/>
    <property type="match status" value="1"/>
</dbReference>
<dbReference type="GO" id="GO:0051539">
    <property type="term" value="F:4 iron, 4 sulfur cluster binding"/>
    <property type="evidence" value="ECO:0007669"/>
    <property type="project" value="UniProtKB-KW"/>
</dbReference>
<evidence type="ECO:0000256" key="10">
    <source>
        <dbReference type="ARBA" id="ARBA00023014"/>
    </source>
</evidence>
<dbReference type="SUPFAM" id="SSF54292">
    <property type="entry name" value="2Fe-2S ferredoxin-like"/>
    <property type="match status" value="1"/>
</dbReference>
<comment type="similarity">
    <text evidence="2">In the C-terminal section; belongs to the prokaryotic molybdopterin-containing oxidoreductase family.</text>
</comment>
<dbReference type="InterPro" id="IPR050612">
    <property type="entry name" value="Prok_Mopterin_Oxidored"/>
</dbReference>
<dbReference type="InterPro" id="IPR036010">
    <property type="entry name" value="2Fe-2S_ferredoxin-like_sf"/>
</dbReference>
<evidence type="ECO:0000313" key="15">
    <source>
        <dbReference type="EMBL" id="MCL1143528.1"/>
    </source>
</evidence>
<dbReference type="PROSITE" id="PS00198">
    <property type="entry name" value="4FE4S_FER_1"/>
    <property type="match status" value="1"/>
</dbReference>
<dbReference type="InterPro" id="IPR028261">
    <property type="entry name" value="DPD_II"/>
</dbReference>
<dbReference type="GO" id="GO:0046872">
    <property type="term" value="F:metal ion binding"/>
    <property type="evidence" value="ECO:0007669"/>
    <property type="project" value="UniProtKB-KW"/>
</dbReference>
<dbReference type="InterPro" id="IPR017896">
    <property type="entry name" value="4Fe4S_Fe-S-bd"/>
</dbReference>
<dbReference type="GO" id="GO:0043546">
    <property type="term" value="F:molybdopterin cofactor binding"/>
    <property type="evidence" value="ECO:0007669"/>
    <property type="project" value="InterPro"/>
</dbReference>
<dbReference type="PROSITE" id="PS00551">
    <property type="entry name" value="MOLYBDOPTERIN_PROK_1"/>
    <property type="match status" value="1"/>
</dbReference>
<evidence type="ECO:0000313" key="16">
    <source>
        <dbReference type="Proteomes" id="UP001139333"/>
    </source>
</evidence>
<evidence type="ECO:0000256" key="7">
    <source>
        <dbReference type="ARBA" id="ARBA00022737"/>
    </source>
</evidence>
<evidence type="ECO:0000256" key="5">
    <source>
        <dbReference type="ARBA" id="ARBA00022505"/>
    </source>
</evidence>
<keyword evidence="10" id="KW-0411">Iron-sulfur</keyword>
<feature type="domain" description="4Fe-4S ferredoxin-type" evidence="13">
    <location>
        <begin position="682"/>
        <end position="712"/>
    </location>
</feature>
<evidence type="ECO:0000259" key="12">
    <source>
        <dbReference type="PROSITE" id="PS51085"/>
    </source>
</evidence>
<dbReference type="CDD" id="cd02753">
    <property type="entry name" value="MopB_Formate-Dh-H"/>
    <property type="match status" value="1"/>
</dbReference>
<dbReference type="PROSITE" id="PS00490">
    <property type="entry name" value="MOLYBDOPTERIN_PROK_2"/>
    <property type="match status" value="1"/>
</dbReference>
<dbReference type="InterPro" id="IPR001041">
    <property type="entry name" value="2Fe-2S_ferredoxin-type"/>
</dbReference>
<dbReference type="PROSITE" id="PS51669">
    <property type="entry name" value="4FE4S_MOW_BIS_MGD"/>
    <property type="match status" value="1"/>
</dbReference>
<dbReference type="InterPro" id="IPR006657">
    <property type="entry name" value="MoPterin_dinucl-bd_dom"/>
</dbReference>
<dbReference type="GO" id="GO:0008863">
    <property type="term" value="F:formate dehydrogenase (NAD+) activity"/>
    <property type="evidence" value="ECO:0007669"/>
    <property type="project" value="UniProtKB-EC"/>
</dbReference>
<evidence type="ECO:0000256" key="11">
    <source>
        <dbReference type="ARBA" id="ARBA00023075"/>
    </source>
</evidence>
<feature type="domain" description="2Fe-2S ferredoxin-type" evidence="12">
    <location>
        <begin position="1"/>
        <end position="86"/>
    </location>
</feature>
<dbReference type="Pfam" id="PF01568">
    <property type="entry name" value="Molydop_binding"/>
    <property type="match status" value="1"/>
</dbReference>
<evidence type="ECO:0000256" key="9">
    <source>
        <dbReference type="ARBA" id="ARBA00023004"/>
    </source>
</evidence>
<dbReference type="EMBL" id="JAKIKP010000009">
    <property type="protein sequence ID" value="MCL1143528.1"/>
    <property type="molecule type" value="Genomic_DNA"/>
</dbReference>
<dbReference type="Gene3D" id="3.40.228.10">
    <property type="entry name" value="Dimethylsulfoxide Reductase, domain 2"/>
    <property type="match status" value="1"/>
</dbReference>
<dbReference type="PROSITE" id="PS51085">
    <property type="entry name" value="2FE2S_FER_2"/>
    <property type="match status" value="1"/>
</dbReference>
<dbReference type="SUPFAM" id="SSF46548">
    <property type="entry name" value="alpha-helical ferredoxin"/>
    <property type="match status" value="1"/>
</dbReference>
<dbReference type="InterPro" id="IPR009010">
    <property type="entry name" value="Asp_de-COase-like_dom_sf"/>
</dbReference>
<dbReference type="EC" id="1.17.1.9" evidence="15"/>
<accession>A0A9X1ZKR1</accession>
<dbReference type="SUPFAM" id="SSF54862">
    <property type="entry name" value="4Fe-4S ferredoxins"/>
    <property type="match status" value="1"/>
</dbReference>
<keyword evidence="8 15" id="KW-0560">Oxidoreductase</keyword>
<dbReference type="SMART" id="SM00926">
    <property type="entry name" value="Molybdop_Fe4S4"/>
    <property type="match status" value="1"/>
</dbReference>
<dbReference type="InterPro" id="IPR023753">
    <property type="entry name" value="FAD/NAD-binding_dom"/>
</dbReference>
<proteinExistence type="inferred from homology"/>
<dbReference type="Proteomes" id="UP001139333">
    <property type="component" value="Unassembled WGS sequence"/>
</dbReference>
<keyword evidence="9" id="KW-0408">Iron</keyword>
<dbReference type="FunFam" id="3.30.70.20:FF:000035">
    <property type="entry name" value="Iron hydrogenase 1"/>
    <property type="match status" value="1"/>
</dbReference>
<protein>
    <submittedName>
        <fullName evidence="15">Formate dehydrogenase subunit alpha</fullName>
        <ecNumber evidence="15">1.17.1.9</ecNumber>
    </submittedName>
</protein>
<dbReference type="Gene3D" id="3.50.50.60">
    <property type="entry name" value="FAD/NAD(P)-binding domain"/>
    <property type="match status" value="2"/>
</dbReference>
<dbReference type="NCBIfam" id="TIGR01591">
    <property type="entry name" value="Fdh-alpha"/>
    <property type="match status" value="1"/>
</dbReference>
<dbReference type="PROSITE" id="PS51379">
    <property type="entry name" value="4FE4S_FER_2"/>
    <property type="match status" value="2"/>
</dbReference>
<dbReference type="InterPro" id="IPR027467">
    <property type="entry name" value="MopterinOxRdtase_cofactor_BS"/>
</dbReference>
<keyword evidence="4" id="KW-0004">4Fe-4S</keyword>
<evidence type="ECO:0000256" key="4">
    <source>
        <dbReference type="ARBA" id="ARBA00022485"/>
    </source>
</evidence>
<dbReference type="Pfam" id="PF07992">
    <property type="entry name" value="Pyr_redox_2"/>
    <property type="match status" value="1"/>
</dbReference>
<dbReference type="Gene3D" id="3.30.70.20">
    <property type="match status" value="1"/>
</dbReference>
<dbReference type="InterPro" id="IPR017900">
    <property type="entry name" value="4Fe4S_Fe_S_CS"/>
</dbReference>
<keyword evidence="5" id="KW-0500">Molybdenum</keyword>
<evidence type="ECO:0000256" key="1">
    <source>
        <dbReference type="ARBA" id="ARBA00001942"/>
    </source>
</evidence>
<dbReference type="InterPro" id="IPR041924">
    <property type="entry name" value="Formate_Dh-H_N"/>
</dbReference>
<evidence type="ECO:0000259" key="13">
    <source>
        <dbReference type="PROSITE" id="PS51379"/>
    </source>
</evidence>
<dbReference type="Pfam" id="PF00384">
    <property type="entry name" value="Molybdopterin"/>
    <property type="match status" value="1"/>
</dbReference>
<dbReference type="Pfam" id="PF12838">
    <property type="entry name" value="Fer4_7"/>
    <property type="match status" value="1"/>
</dbReference>
<comment type="caution">
    <text evidence="15">The sequence shown here is derived from an EMBL/GenBank/DDBJ whole genome shotgun (WGS) entry which is preliminary data.</text>
</comment>
<dbReference type="Gene3D" id="1.10.1060.10">
    <property type="entry name" value="Alpha-helical ferredoxin"/>
    <property type="match status" value="1"/>
</dbReference>
<organism evidence="15 16">
    <name type="scientific">Shewanella gaetbuli</name>
    <dbReference type="NCBI Taxonomy" id="220752"/>
    <lineage>
        <taxon>Bacteria</taxon>
        <taxon>Pseudomonadati</taxon>
        <taxon>Pseudomonadota</taxon>
        <taxon>Gammaproteobacteria</taxon>
        <taxon>Alteromonadales</taxon>
        <taxon>Shewanellaceae</taxon>
        <taxon>Shewanella</taxon>
    </lineage>
</organism>
<keyword evidence="11" id="KW-0830">Ubiquinone</keyword>
<dbReference type="Gene3D" id="3.40.50.740">
    <property type="match status" value="1"/>
</dbReference>
<dbReference type="SUPFAM" id="SSF50692">
    <property type="entry name" value="ADC-like"/>
    <property type="match status" value="1"/>
</dbReference>
<evidence type="ECO:0000256" key="3">
    <source>
        <dbReference type="ARBA" id="ARBA00010312"/>
    </source>
</evidence>
<sequence>MITLNIDGTNVSVDSQLNLLKAAHKAGIIIPSLCDPSQENTATSSHKQHCNLCMVQINNNDNSCRQVRACETPIEQGMQVITQSTELSAVRKQALTNILADHFADCEAPCQQACPAGVDIQSYLYHIAQGNHHEAVKVIKQTLPLPLSIGRVCPAFCEAECRRGLIDEPVAIRQLKRHAADLDLADAENQQHYQVPRLPATGKKVAIIGSGPAGLSAGYYLSNQGHEVCIFESMPKAGGWLRYGIPEYRLPKDILDKEINLLTENGLHIKTNTVLGQDIHLNALTEEYDAVCLAIGAQKAVPMNYPGSDLAGCYLGVDYLKDHCTNKSFNIGKKVAVIGGGNTAIDCARTAVRDGCDVTLIYRRTREEMPAEPYEIHEAEVEGVKFHLLTNPIENIADNNGRVSQVVFNKMQLGEPDASGRRSPKATGETFTEQFDTVIAAVSQTTDLSFLQDPDSHLTTGELALSRWNTFIGCEHTMSAGIEKLFVIGDSRRGPATAVAAIGDGRKAAIAIDKLLHNHLSCELHAKPFNATKAAKTTDLSSSLYPHETQQNRQKMPELSALQRLLNYSEVELGFTPDSAMQEAARCLECACQANTDCKLRDYATDYNIDASELNTQQARHFAVDKSSPFIHFDANRCISCGKCVEVCEQQSGHCAIKFERNSYQALPSGLQDNRQAPRVGFSASMRDSDCVQCGNCIQVCPTGALVDARDKRQGQTQALQSTSTICTYCGVGCRIDVKVDPQSQKIVRVEGNQDSEVNQGMLCVKGRFGFDFLQSEQRLTTPLIRKAGKLVPTSWHEALEFVANKLKDIRQNHGNNSFAALSSAKATNEENYLLQKFVRSVMGTNNIDHCARLCHSSTVSALQASLGSGAMTNDIPSIAESDVIFIIGSDTENAHPIIASKIKQAVQKGAKLVVADPKKVTIADHAHLFLCHKPGTDVVLINAIMAEIIRHNWQDSHYIAARTQGYEAVKSEVLQPQYSLETAAKITGVKANDIAQMAKIIGTASKTAVYYAMGITQHTSGHDNVTAIANLQLLCGNIGLAGAGINPLRGQSNVQGACDMGALPNYYTGYQQVTQPEVQAKFEQHWGCTLSSSIGLTATEVMHAISHDEVKALYVMGENPVLSDPDQAHVLEALNKIPLLVVQDIFLTETAQLADVVLPAAAFAEKQGHFTNTERRVQQLALVIPPPGEALADWQIIQQLANLMGANWQYANEQAIWHEITQVTPQYAGISWARLAPTTELHPSQQGVSTSKPSQGIQWPCPDEQHPGTPILHQHTFTKGIAVMHPVSYRLPAELPDNDYPYTLSTGRLLEQFHTGTLSRKTQGLNELGIPKVMISVFDAEQLNVNNGDMLTLSTRRGSIDIQAFVTKRAQVGVLFLPFHFVEAAANKLTNNALDPVAKIPEFKICAVNVTKTTANQASNKECMPA</sequence>
<evidence type="ECO:0000259" key="14">
    <source>
        <dbReference type="PROSITE" id="PS51669"/>
    </source>
</evidence>
<name>A0A9X1ZKR1_9GAMM</name>
<dbReference type="Gene3D" id="2.20.25.90">
    <property type="entry name" value="ADC-like domains"/>
    <property type="match status" value="1"/>
</dbReference>
<dbReference type="InterPro" id="IPR006655">
    <property type="entry name" value="Mopterin_OxRdtase_prok_CS"/>
</dbReference>
<evidence type="ECO:0000256" key="8">
    <source>
        <dbReference type="ARBA" id="ARBA00023002"/>
    </source>
</evidence>
<dbReference type="SUPFAM" id="SSF53706">
    <property type="entry name" value="Formate dehydrogenase/DMSO reductase, domains 1-3"/>
    <property type="match status" value="1"/>
</dbReference>
<dbReference type="RefSeq" id="WP_248996205.1">
    <property type="nucleotide sequence ID" value="NZ_JAKIKP010000009.1"/>
</dbReference>
<dbReference type="InterPro" id="IPR036188">
    <property type="entry name" value="FAD/NAD-bd_sf"/>
</dbReference>
<dbReference type="InterPro" id="IPR009051">
    <property type="entry name" value="Helical_ferredxn"/>
</dbReference>
<dbReference type="InterPro" id="IPR006963">
    <property type="entry name" value="Mopterin_OxRdtase_4Fe-4S_dom"/>
</dbReference>
<dbReference type="PRINTS" id="PR00419">
    <property type="entry name" value="ADXRDTASE"/>
</dbReference>
<evidence type="ECO:0000256" key="6">
    <source>
        <dbReference type="ARBA" id="ARBA00022723"/>
    </source>
</evidence>
<dbReference type="PANTHER" id="PTHR43742">
    <property type="entry name" value="TRIMETHYLAMINE-N-OXIDE REDUCTASE"/>
    <property type="match status" value="1"/>
</dbReference>
<dbReference type="Gene3D" id="2.40.40.20">
    <property type="match status" value="1"/>
</dbReference>
<dbReference type="Pfam" id="PF04879">
    <property type="entry name" value="Molybdop_Fe4S4"/>
    <property type="match status" value="1"/>
</dbReference>
<dbReference type="PANTHER" id="PTHR43742:SF2">
    <property type="entry name" value="ASSIMILATORY NITRATE REDUCTASE CATALYTIC SUBUNIT"/>
    <property type="match status" value="1"/>
</dbReference>
<dbReference type="InterPro" id="IPR006478">
    <property type="entry name" value="Formate_DH_asu"/>
</dbReference>